<accession>A0A517P1Q0</accession>
<feature type="transmembrane region" description="Helical" evidence="1">
    <location>
        <begin position="21"/>
        <end position="44"/>
    </location>
</feature>
<dbReference type="Proteomes" id="UP000319817">
    <property type="component" value="Chromosome"/>
</dbReference>
<evidence type="ECO:0000313" key="3">
    <source>
        <dbReference type="Proteomes" id="UP000319817"/>
    </source>
</evidence>
<organism evidence="2 3">
    <name type="scientific">Stieleria marina</name>
    <dbReference type="NCBI Taxonomy" id="1930275"/>
    <lineage>
        <taxon>Bacteria</taxon>
        <taxon>Pseudomonadati</taxon>
        <taxon>Planctomycetota</taxon>
        <taxon>Planctomycetia</taxon>
        <taxon>Pirellulales</taxon>
        <taxon>Pirellulaceae</taxon>
        <taxon>Stieleria</taxon>
    </lineage>
</organism>
<keyword evidence="3" id="KW-1185">Reference proteome</keyword>
<dbReference type="RefSeq" id="WP_145421057.1">
    <property type="nucleotide sequence ID" value="NZ_CP036526.1"/>
</dbReference>
<gene>
    <name evidence="2" type="ORF">K239x_53240</name>
</gene>
<evidence type="ECO:0000313" key="2">
    <source>
        <dbReference type="EMBL" id="QDT13306.1"/>
    </source>
</evidence>
<protein>
    <recommendedName>
        <fullName evidence="4">HAMP domain-containing protein</fullName>
    </recommendedName>
</protein>
<sequence length="149" mass="16826">MSLTIIKRTKSMVDPEVQGGILRKIAIHWVLFFVCNAIALMIWIRLFEQPDVAWGQTFADTMRRFLPFFVITAALIPAFVLDTLKLTNRFAGPIMRLRGALADAKAGREVKPLHFRGSDFWQSIATDFNALVDRSDLGTEVEKADNENA</sequence>
<feature type="transmembrane region" description="Helical" evidence="1">
    <location>
        <begin position="64"/>
        <end position="81"/>
    </location>
</feature>
<keyword evidence="1" id="KW-0812">Transmembrane</keyword>
<dbReference type="OrthoDB" id="270597at2"/>
<evidence type="ECO:0008006" key="4">
    <source>
        <dbReference type="Google" id="ProtNLM"/>
    </source>
</evidence>
<dbReference type="EMBL" id="CP036526">
    <property type="protein sequence ID" value="QDT13306.1"/>
    <property type="molecule type" value="Genomic_DNA"/>
</dbReference>
<dbReference type="AlphaFoldDB" id="A0A517P1Q0"/>
<reference evidence="2 3" key="1">
    <citation type="submission" date="2019-02" db="EMBL/GenBank/DDBJ databases">
        <title>Deep-cultivation of Planctomycetes and their phenomic and genomic characterization uncovers novel biology.</title>
        <authorList>
            <person name="Wiegand S."/>
            <person name="Jogler M."/>
            <person name="Boedeker C."/>
            <person name="Pinto D."/>
            <person name="Vollmers J."/>
            <person name="Rivas-Marin E."/>
            <person name="Kohn T."/>
            <person name="Peeters S.H."/>
            <person name="Heuer A."/>
            <person name="Rast P."/>
            <person name="Oberbeckmann S."/>
            <person name="Bunk B."/>
            <person name="Jeske O."/>
            <person name="Meyerdierks A."/>
            <person name="Storesund J.E."/>
            <person name="Kallscheuer N."/>
            <person name="Luecker S."/>
            <person name="Lage O.M."/>
            <person name="Pohl T."/>
            <person name="Merkel B.J."/>
            <person name="Hornburger P."/>
            <person name="Mueller R.-W."/>
            <person name="Bruemmer F."/>
            <person name="Labrenz M."/>
            <person name="Spormann A.M."/>
            <person name="Op den Camp H."/>
            <person name="Overmann J."/>
            <person name="Amann R."/>
            <person name="Jetten M.S.M."/>
            <person name="Mascher T."/>
            <person name="Medema M.H."/>
            <person name="Devos D.P."/>
            <person name="Kaster A.-K."/>
            <person name="Ovreas L."/>
            <person name="Rohde M."/>
            <person name="Galperin M.Y."/>
            <person name="Jogler C."/>
        </authorList>
    </citation>
    <scope>NUCLEOTIDE SEQUENCE [LARGE SCALE GENOMIC DNA]</scope>
    <source>
        <strain evidence="2 3">K23_9</strain>
    </source>
</reference>
<keyword evidence="1" id="KW-0472">Membrane</keyword>
<keyword evidence="1" id="KW-1133">Transmembrane helix</keyword>
<evidence type="ECO:0000256" key="1">
    <source>
        <dbReference type="SAM" id="Phobius"/>
    </source>
</evidence>
<proteinExistence type="predicted"/>
<name>A0A517P1Q0_9BACT</name>